<dbReference type="AlphaFoldDB" id="A0A3N1D7E0"/>
<sequence length="155" mass="17097">MRVLASAAGLLVYTYDLDLDGIDLGLRYPGRAGRVASPAIEVQVKSWSRPRVGEGRLVYDGLDEVQFNKLVDGPFSVPRFLFLVVMPRADGAYTRVETDGLMLRQLAYFHDLSGERAVARPDKGKQRRVRVPLGNVLTERSLRALVGAPERAADG</sequence>
<evidence type="ECO:0000313" key="2">
    <source>
        <dbReference type="EMBL" id="ROO89440.1"/>
    </source>
</evidence>
<proteinExistence type="predicted"/>
<dbReference type="EMBL" id="RJKE01000001">
    <property type="protein sequence ID" value="ROO89440.1"/>
    <property type="molecule type" value="Genomic_DNA"/>
</dbReference>
<keyword evidence="3" id="KW-1185">Reference proteome</keyword>
<protein>
    <submittedName>
        <fullName evidence="2">Uncharacterized protein DUF4365</fullName>
    </submittedName>
</protein>
<dbReference type="Proteomes" id="UP000272400">
    <property type="component" value="Unassembled WGS sequence"/>
</dbReference>
<evidence type="ECO:0000313" key="3">
    <source>
        <dbReference type="Proteomes" id="UP000272400"/>
    </source>
</evidence>
<dbReference type="InterPro" id="IPR025375">
    <property type="entry name" value="DUF4365"/>
</dbReference>
<reference evidence="2 3" key="1">
    <citation type="submission" date="2018-11" db="EMBL/GenBank/DDBJ databases">
        <title>Sequencing the genomes of 1000 actinobacteria strains.</title>
        <authorList>
            <person name="Klenk H.-P."/>
        </authorList>
    </citation>
    <scope>NUCLEOTIDE SEQUENCE [LARGE SCALE GENOMIC DNA]</scope>
    <source>
        <strain evidence="2 3">DSM 44254</strain>
    </source>
</reference>
<evidence type="ECO:0000259" key="1">
    <source>
        <dbReference type="Pfam" id="PF14280"/>
    </source>
</evidence>
<gene>
    <name evidence="2" type="ORF">EDD29_7134</name>
</gene>
<dbReference type="Pfam" id="PF14280">
    <property type="entry name" value="DUF4365"/>
    <property type="match status" value="1"/>
</dbReference>
<feature type="domain" description="DUF4365" evidence="1">
    <location>
        <begin position="4"/>
        <end position="145"/>
    </location>
</feature>
<name>A0A3N1D7E0_9ACTN</name>
<accession>A0A3N1D7E0</accession>
<comment type="caution">
    <text evidence="2">The sequence shown here is derived from an EMBL/GenBank/DDBJ whole genome shotgun (WGS) entry which is preliminary data.</text>
</comment>
<organism evidence="2 3">
    <name type="scientific">Actinocorallia herbida</name>
    <dbReference type="NCBI Taxonomy" id="58109"/>
    <lineage>
        <taxon>Bacteria</taxon>
        <taxon>Bacillati</taxon>
        <taxon>Actinomycetota</taxon>
        <taxon>Actinomycetes</taxon>
        <taxon>Streptosporangiales</taxon>
        <taxon>Thermomonosporaceae</taxon>
        <taxon>Actinocorallia</taxon>
    </lineage>
</organism>